<dbReference type="SUPFAM" id="SSF51735">
    <property type="entry name" value="NAD(P)-binding Rossmann-fold domains"/>
    <property type="match status" value="1"/>
</dbReference>
<evidence type="ECO:0000313" key="3">
    <source>
        <dbReference type="EMBL" id="OBG03087.1"/>
    </source>
</evidence>
<dbReference type="PANTHER" id="PTHR43639:SF1">
    <property type="entry name" value="SHORT-CHAIN DEHYDROGENASE_REDUCTASE FAMILY PROTEIN"/>
    <property type="match status" value="1"/>
</dbReference>
<dbReference type="EMBL" id="LZIN01000075">
    <property type="protein sequence ID" value="OBG03087.1"/>
    <property type="molecule type" value="Genomic_DNA"/>
</dbReference>
<dbReference type="InterPro" id="IPR036291">
    <property type="entry name" value="NAD(P)-bd_dom_sf"/>
</dbReference>
<evidence type="ECO:0000313" key="4">
    <source>
        <dbReference type="Proteomes" id="UP000093985"/>
    </source>
</evidence>
<dbReference type="Gene3D" id="3.40.50.720">
    <property type="entry name" value="NAD(P)-binding Rossmann-like Domain"/>
    <property type="match status" value="1"/>
</dbReference>
<protein>
    <submittedName>
        <fullName evidence="3">Short-chain dehydrogenase</fullName>
    </submittedName>
</protein>
<dbReference type="AlphaFoldDB" id="A0A1A2ECN6"/>
<dbReference type="PANTHER" id="PTHR43639">
    <property type="entry name" value="OXIDOREDUCTASE, SHORT-CHAIN DEHYDROGENASE/REDUCTASE FAMILY (AFU_ORTHOLOGUE AFUA_5G02870)"/>
    <property type="match status" value="1"/>
</dbReference>
<accession>A0A1A2ECN6</accession>
<evidence type="ECO:0000256" key="1">
    <source>
        <dbReference type="ARBA" id="ARBA00006484"/>
    </source>
</evidence>
<evidence type="ECO:0000256" key="2">
    <source>
        <dbReference type="ARBA" id="ARBA00023002"/>
    </source>
</evidence>
<dbReference type="Proteomes" id="UP000093985">
    <property type="component" value="Unassembled WGS sequence"/>
</dbReference>
<dbReference type="Pfam" id="PF13561">
    <property type="entry name" value="adh_short_C2"/>
    <property type="match status" value="1"/>
</dbReference>
<gene>
    <name evidence="3" type="ORF">A5771_14235</name>
</gene>
<name>A0A1A2ECN6_MYCSD</name>
<proteinExistence type="inferred from homology"/>
<dbReference type="GO" id="GO:0016491">
    <property type="term" value="F:oxidoreductase activity"/>
    <property type="evidence" value="ECO:0007669"/>
    <property type="project" value="UniProtKB-KW"/>
</dbReference>
<dbReference type="RefSeq" id="WP_064856126.1">
    <property type="nucleotide sequence ID" value="NZ_LZIM01000053.1"/>
</dbReference>
<dbReference type="InterPro" id="IPR002347">
    <property type="entry name" value="SDR_fam"/>
</dbReference>
<organism evidence="3 4">
    <name type="scientific">Mycolicibacter sinensis (strain JDM601)</name>
    <name type="common">Mycobacterium sinense</name>
    <dbReference type="NCBI Taxonomy" id="875328"/>
    <lineage>
        <taxon>Bacteria</taxon>
        <taxon>Bacillati</taxon>
        <taxon>Actinomycetota</taxon>
        <taxon>Actinomycetes</taxon>
        <taxon>Mycobacteriales</taxon>
        <taxon>Mycobacteriaceae</taxon>
        <taxon>Mycolicibacter</taxon>
    </lineage>
</organism>
<comment type="caution">
    <text evidence="3">The sequence shown here is derived from an EMBL/GenBank/DDBJ whole genome shotgun (WGS) entry which is preliminary data.</text>
</comment>
<dbReference type="PRINTS" id="PR00081">
    <property type="entry name" value="GDHRDH"/>
</dbReference>
<comment type="similarity">
    <text evidence="1">Belongs to the short-chain dehydrogenases/reductases (SDR) family.</text>
</comment>
<reference evidence="4" key="1">
    <citation type="submission" date="2016-06" db="EMBL/GenBank/DDBJ databases">
        <authorList>
            <person name="Sutton G."/>
            <person name="Brinkac L."/>
            <person name="Sanka R."/>
            <person name="Adams M."/>
            <person name="Lau E."/>
            <person name="Mehaffy C."/>
            <person name="Tameris M."/>
            <person name="Hatherill M."/>
            <person name="Hanekom W."/>
            <person name="Mahomed H."/>
            <person name="Mcshane H."/>
        </authorList>
    </citation>
    <scope>NUCLEOTIDE SEQUENCE [LARGE SCALE GENOMIC DNA]</scope>
    <source>
        <strain evidence="4">852014-51077_SCH5608930-a</strain>
    </source>
</reference>
<sequence>MSQQSYTRTLPDKVFVIGGSRGIGRSTVVQLTAAGIRCAIGYLENDAAAKETQAHARATGGPEPVLVRGDLGTDAAGFVSAAIEALGGLGGLVTTAVPIIAGRTLKVTREEYDRVFDVQVWGLWEAIRTALPELEKVGGSVVAVSSLGANHYARYYGAIGPAKAAMENLVRYFGAELGPKGVRVNGISPSLVDNPGHGGEDIIAGVADMQAAVAQKTPLRRLGHPDELASVIVSLLSSDFQFVTGLTIPVDGGYSLLA</sequence>
<keyword evidence="2" id="KW-0560">Oxidoreductase</keyword>
<dbReference type="OrthoDB" id="9803333at2"/>